<reference evidence="1 2" key="1">
    <citation type="journal article" date="2019" name="Genome Biol. Evol.">
        <title>Insights into the evolution of the New World diploid cottons (Gossypium, subgenus Houzingenia) based on genome sequencing.</title>
        <authorList>
            <person name="Grover C.E."/>
            <person name="Arick M.A. 2nd"/>
            <person name="Thrash A."/>
            <person name="Conover J.L."/>
            <person name="Sanders W.S."/>
            <person name="Peterson D.G."/>
            <person name="Frelichowski J.E."/>
            <person name="Scheffler J.A."/>
            <person name="Scheffler B.E."/>
            <person name="Wendel J.F."/>
        </authorList>
    </citation>
    <scope>NUCLEOTIDE SEQUENCE [LARGE SCALE GENOMIC DNA]</scope>
    <source>
        <strain evidence="1">5</strain>
        <tissue evidence="1">Leaf</tissue>
    </source>
</reference>
<comment type="caution">
    <text evidence="1">The sequence shown here is derived from an EMBL/GenBank/DDBJ whole genome shotgun (WGS) entry which is preliminary data.</text>
</comment>
<evidence type="ECO:0000313" key="1">
    <source>
        <dbReference type="EMBL" id="MBA0756570.1"/>
    </source>
</evidence>
<evidence type="ECO:0000313" key="2">
    <source>
        <dbReference type="Proteomes" id="UP000593579"/>
    </source>
</evidence>
<dbReference type="AlphaFoldDB" id="A0A7J9D780"/>
<dbReference type="EMBL" id="JABEZY010275011">
    <property type="protein sequence ID" value="MBA0756570.1"/>
    <property type="molecule type" value="Genomic_DNA"/>
</dbReference>
<accession>A0A7J9D780</accession>
<sequence>MRNYKGMWEIAIEREWTNFCLPPEEPTVIPMVQEFYLVLKEREATRPFYEMRTFVEVRGINVLKKGTFFPHLIIELCKRGVVPMEQLDKEMNPLKKLLGDYVYKHYIILQRKQKDERRKRGLQEEDE</sequence>
<proteinExistence type="predicted"/>
<organism evidence="1 2">
    <name type="scientific">Gossypium gossypioides</name>
    <name type="common">Mexican cotton</name>
    <name type="synonym">Selera gossypioides</name>
    <dbReference type="NCBI Taxonomy" id="34282"/>
    <lineage>
        <taxon>Eukaryota</taxon>
        <taxon>Viridiplantae</taxon>
        <taxon>Streptophyta</taxon>
        <taxon>Embryophyta</taxon>
        <taxon>Tracheophyta</taxon>
        <taxon>Spermatophyta</taxon>
        <taxon>Magnoliopsida</taxon>
        <taxon>eudicotyledons</taxon>
        <taxon>Gunneridae</taxon>
        <taxon>Pentapetalae</taxon>
        <taxon>rosids</taxon>
        <taxon>malvids</taxon>
        <taxon>Malvales</taxon>
        <taxon>Malvaceae</taxon>
        <taxon>Malvoideae</taxon>
        <taxon>Gossypium</taxon>
    </lineage>
</organism>
<dbReference type="OrthoDB" id="10403841at2759"/>
<gene>
    <name evidence="1" type="ORF">Gogos_021884</name>
</gene>
<name>A0A7J9D780_GOSGO</name>
<keyword evidence="2" id="KW-1185">Reference proteome</keyword>
<dbReference type="Proteomes" id="UP000593579">
    <property type="component" value="Unassembled WGS sequence"/>
</dbReference>
<protein>
    <submittedName>
        <fullName evidence="1">Uncharacterized protein</fullName>
    </submittedName>
</protein>